<dbReference type="EMBL" id="JACHGF010000001">
    <property type="protein sequence ID" value="MBB5282458.1"/>
    <property type="molecule type" value="Genomic_DNA"/>
</dbReference>
<dbReference type="AlphaFoldDB" id="A0A840TR38"/>
<organism evidence="1 2">
    <name type="scientific">Rhabdobacter roseus</name>
    <dbReference type="NCBI Taxonomy" id="1655419"/>
    <lineage>
        <taxon>Bacteria</taxon>
        <taxon>Pseudomonadati</taxon>
        <taxon>Bacteroidota</taxon>
        <taxon>Cytophagia</taxon>
        <taxon>Cytophagales</taxon>
        <taxon>Cytophagaceae</taxon>
        <taxon>Rhabdobacter</taxon>
    </lineage>
</organism>
<evidence type="ECO:0000313" key="2">
    <source>
        <dbReference type="Proteomes" id="UP000557307"/>
    </source>
</evidence>
<gene>
    <name evidence="1" type="ORF">HNQ92_000579</name>
</gene>
<reference evidence="1 2" key="1">
    <citation type="submission" date="2020-08" db="EMBL/GenBank/DDBJ databases">
        <title>Genomic Encyclopedia of Type Strains, Phase IV (KMG-IV): sequencing the most valuable type-strain genomes for metagenomic binning, comparative biology and taxonomic classification.</title>
        <authorList>
            <person name="Goeker M."/>
        </authorList>
    </citation>
    <scope>NUCLEOTIDE SEQUENCE [LARGE SCALE GENOMIC DNA]</scope>
    <source>
        <strain evidence="1 2">DSM 105074</strain>
    </source>
</reference>
<protein>
    <submittedName>
        <fullName evidence="1">Uncharacterized protein</fullName>
    </submittedName>
</protein>
<accession>A0A840TR38</accession>
<comment type="caution">
    <text evidence="1">The sequence shown here is derived from an EMBL/GenBank/DDBJ whole genome shotgun (WGS) entry which is preliminary data.</text>
</comment>
<proteinExistence type="predicted"/>
<name>A0A840TR38_9BACT</name>
<evidence type="ECO:0000313" key="1">
    <source>
        <dbReference type="EMBL" id="MBB5282458.1"/>
    </source>
</evidence>
<keyword evidence="2" id="KW-1185">Reference proteome</keyword>
<sequence>MINLKVDTRQENDILNVMHDLESHAEVKKIVWDKIL</sequence>
<dbReference type="Proteomes" id="UP000557307">
    <property type="component" value="Unassembled WGS sequence"/>
</dbReference>